<accession>A0A2G3DUG3</accession>
<evidence type="ECO:0000313" key="4">
    <source>
        <dbReference type="Proteomes" id="UP000225889"/>
    </source>
</evidence>
<feature type="signal peptide" evidence="2">
    <location>
        <begin position="1"/>
        <end position="24"/>
    </location>
</feature>
<feature type="region of interest" description="Disordered" evidence="1">
    <location>
        <begin position="30"/>
        <end position="114"/>
    </location>
</feature>
<feature type="compositionally biased region" description="Acidic residues" evidence="1">
    <location>
        <begin position="533"/>
        <end position="546"/>
    </location>
</feature>
<reference evidence="3 4" key="1">
    <citation type="submission" date="2017-10" db="EMBL/GenBank/DDBJ databases">
        <title>Resolving the taxonomy of Roseburia spp., Eubacterium rectale and Agathobacter spp. through phylogenomic analysis.</title>
        <authorList>
            <person name="Sheridan P.O."/>
            <person name="Walker A.W."/>
            <person name="Duncan S.H."/>
            <person name="Scott K.P."/>
            <person name="Toole P.W.O."/>
            <person name="Luis P."/>
            <person name="Flint H.J."/>
        </authorList>
    </citation>
    <scope>NUCLEOTIDE SEQUENCE [LARGE SCALE GENOMIC DNA]</scope>
    <source>
        <strain evidence="3 4">JK626</strain>
    </source>
</reference>
<comment type="caution">
    <text evidence="3">The sequence shown here is derived from an EMBL/GenBank/DDBJ whole genome shotgun (WGS) entry which is preliminary data.</text>
</comment>
<proteinExistence type="predicted"/>
<organism evidence="3 4">
    <name type="scientific">Pseudobutyrivibrio ruminis</name>
    <dbReference type="NCBI Taxonomy" id="46206"/>
    <lineage>
        <taxon>Bacteria</taxon>
        <taxon>Bacillati</taxon>
        <taxon>Bacillota</taxon>
        <taxon>Clostridia</taxon>
        <taxon>Lachnospirales</taxon>
        <taxon>Lachnospiraceae</taxon>
        <taxon>Pseudobutyrivibrio</taxon>
    </lineage>
</organism>
<dbReference type="AlphaFoldDB" id="A0A2G3DUG3"/>
<reference evidence="3 4" key="2">
    <citation type="submission" date="2017-10" db="EMBL/GenBank/DDBJ databases">
        <authorList>
            <person name="Banno H."/>
            <person name="Chua N.-H."/>
        </authorList>
    </citation>
    <scope>NUCLEOTIDE SEQUENCE [LARGE SCALE GENOMIC DNA]</scope>
    <source>
        <strain evidence="3 4">JK626</strain>
    </source>
</reference>
<dbReference type="Proteomes" id="UP000225889">
    <property type="component" value="Unassembled WGS sequence"/>
</dbReference>
<feature type="compositionally biased region" description="Low complexity" evidence="1">
    <location>
        <begin position="48"/>
        <end position="59"/>
    </location>
</feature>
<keyword evidence="2" id="KW-0732">Signal</keyword>
<evidence type="ECO:0000256" key="2">
    <source>
        <dbReference type="SAM" id="SignalP"/>
    </source>
</evidence>
<gene>
    <name evidence="3" type="ORF">CSX01_08770</name>
</gene>
<feature type="chain" id="PRO_5013767431" evidence="2">
    <location>
        <begin position="25"/>
        <end position="546"/>
    </location>
</feature>
<evidence type="ECO:0000256" key="1">
    <source>
        <dbReference type="SAM" id="MobiDB-lite"/>
    </source>
</evidence>
<feature type="region of interest" description="Disordered" evidence="1">
    <location>
        <begin position="475"/>
        <end position="546"/>
    </location>
</feature>
<dbReference type="RefSeq" id="WP_099392108.1">
    <property type="nucleotide sequence ID" value="NZ_PDYF01000014.1"/>
</dbReference>
<dbReference type="EMBL" id="PDYF01000014">
    <property type="protein sequence ID" value="PHU34644.1"/>
    <property type="molecule type" value="Genomic_DNA"/>
</dbReference>
<feature type="compositionally biased region" description="Low complexity" evidence="1">
    <location>
        <begin position="510"/>
        <end position="521"/>
    </location>
</feature>
<feature type="compositionally biased region" description="Acidic residues" evidence="1">
    <location>
        <begin position="98"/>
        <end position="114"/>
    </location>
</feature>
<name>A0A2G3DUG3_9FIRM</name>
<feature type="compositionally biased region" description="Acidic residues" evidence="1">
    <location>
        <begin position="30"/>
        <end position="43"/>
    </location>
</feature>
<feature type="compositionally biased region" description="Basic and acidic residues" evidence="1">
    <location>
        <begin position="67"/>
        <end position="78"/>
    </location>
</feature>
<sequence length="546" mass="61397">MKRKLFSMLMAGLMITNSTLVAFAKEMPEETIVESTQESEEVSNDNVQEINESSNSQSEDTSEDENSNEKDGDEKDTVETEQFSDDEEVLEQEKLFDEDGNPIGEDENLDEDEELIEEEEELIEEEDEDLGKIIKFESLSNIKFDCTPSIEEIEAALPKTVTAIVKGKDEDEEISVDISFNYDDYSNIAKDDTNNLNDETLSYTLEANVSTSYEIVDGLSNPTLNITVLNEGLELSYQELTDEESQITVSGMLPAGSKLVLDYDVSAPDSIKEPILEAWSNEDTESNFIEHPYFQIVTGLSIVDGNDNIFTPIEGYDLLVTIKLSDEDIERIAGHNYNVFYGENEIEHSFSVEDKTISFRYSDSFDGDILTITGIENQYYYTVTFNILSKKDGTDYQMSSSSRLLRGSKVIIPEFYDIDHPKISDMDWSDVEEIVNHDAVYTKYIDSKSYDIETGSEDEVLEAESYGEILEVEKFENESNISEESVEDSLSGEAEDKVTNNESTEDDSKNSSSGETSSSEIISKEEDIVIPDSDSDDNESGEDILD</sequence>
<evidence type="ECO:0000313" key="3">
    <source>
        <dbReference type="EMBL" id="PHU34644.1"/>
    </source>
</evidence>
<protein>
    <submittedName>
        <fullName evidence="3">Uncharacterized protein</fullName>
    </submittedName>
</protein>